<name>A0A423TE65_PENVA</name>
<feature type="non-terminal residue" evidence="3">
    <location>
        <position position="467"/>
    </location>
</feature>
<proteinExistence type="predicted"/>
<evidence type="ECO:0000256" key="1">
    <source>
        <dbReference type="SAM" id="Phobius"/>
    </source>
</evidence>
<evidence type="ECO:0000259" key="2">
    <source>
        <dbReference type="Pfam" id="PF24522"/>
    </source>
</evidence>
<feature type="domain" description="KRIT1/FRMD8 FERM" evidence="2">
    <location>
        <begin position="385"/>
        <end position="442"/>
    </location>
</feature>
<reference evidence="3 4" key="1">
    <citation type="submission" date="2018-04" db="EMBL/GenBank/DDBJ databases">
        <authorList>
            <person name="Zhang X."/>
            <person name="Yuan J."/>
            <person name="Li F."/>
            <person name="Xiang J."/>
        </authorList>
    </citation>
    <scope>NUCLEOTIDE SEQUENCE [LARGE SCALE GENOMIC DNA]</scope>
    <source>
        <tissue evidence="3">Muscle</tissue>
    </source>
</reference>
<dbReference type="InterPro" id="IPR011993">
    <property type="entry name" value="PH-like_dom_sf"/>
</dbReference>
<keyword evidence="4" id="KW-1185">Reference proteome</keyword>
<dbReference type="PANTHER" id="PTHR13283">
    <property type="entry name" value="KREV INTERACTION TRAPPED 1-RELATED"/>
    <property type="match status" value="1"/>
</dbReference>
<dbReference type="Pfam" id="PF24522">
    <property type="entry name" value="KRIT1_FRMD8_FERM_C"/>
    <property type="match status" value="1"/>
</dbReference>
<dbReference type="Proteomes" id="UP000283509">
    <property type="component" value="Unassembled WGS sequence"/>
</dbReference>
<reference evidence="3 4" key="2">
    <citation type="submission" date="2019-01" db="EMBL/GenBank/DDBJ databases">
        <title>The decoding of complex shrimp genome reveals the adaptation for benthos swimmer, frequently molting mechanism and breeding impact on genome.</title>
        <authorList>
            <person name="Sun Y."/>
            <person name="Gao Y."/>
            <person name="Yu Y."/>
        </authorList>
    </citation>
    <scope>NUCLEOTIDE SEQUENCE [LARGE SCALE GENOMIC DNA]</scope>
    <source>
        <tissue evidence="3">Muscle</tissue>
    </source>
</reference>
<gene>
    <name evidence="3" type="ORF">C7M84_006722</name>
</gene>
<dbReference type="PANTHER" id="PTHR13283:SF10">
    <property type="entry name" value="FERM DOMAIN-CONTAINING PROTEIN 8"/>
    <property type="match status" value="1"/>
</dbReference>
<dbReference type="GO" id="GO:0005886">
    <property type="term" value="C:plasma membrane"/>
    <property type="evidence" value="ECO:0007669"/>
    <property type="project" value="TreeGrafter"/>
</dbReference>
<keyword evidence="1" id="KW-0472">Membrane</keyword>
<dbReference type="STRING" id="6689.A0A423TE65"/>
<evidence type="ECO:0000313" key="3">
    <source>
        <dbReference type="EMBL" id="ROT74768.1"/>
    </source>
</evidence>
<dbReference type="GO" id="GO:0090090">
    <property type="term" value="P:negative regulation of canonical Wnt signaling pathway"/>
    <property type="evidence" value="ECO:0007669"/>
    <property type="project" value="TreeGrafter"/>
</dbReference>
<protein>
    <recommendedName>
        <fullName evidence="2">KRIT1/FRMD8 FERM domain-containing protein</fullName>
    </recommendedName>
</protein>
<keyword evidence="1" id="KW-0812">Transmembrane</keyword>
<keyword evidence="1" id="KW-1133">Transmembrane helix</keyword>
<dbReference type="InterPro" id="IPR057096">
    <property type="entry name" value="KRIT1_FRMD8_FERM_C"/>
</dbReference>
<feature type="transmembrane region" description="Helical" evidence="1">
    <location>
        <begin position="72"/>
        <end position="96"/>
    </location>
</feature>
<feature type="transmembrane region" description="Helical" evidence="1">
    <location>
        <begin position="44"/>
        <end position="66"/>
    </location>
</feature>
<dbReference type="EMBL" id="QCYY01001849">
    <property type="protein sequence ID" value="ROT74768.1"/>
    <property type="molecule type" value="Genomic_DNA"/>
</dbReference>
<dbReference type="AlphaFoldDB" id="A0A423TE65"/>
<evidence type="ECO:0000313" key="4">
    <source>
        <dbReference type="Proteomes" id="UP000283509"/>
    </source>
</evidence>
<dbReference type="Gene3D" id="2.30.29.30">
    <property type="entry name" value="Pleckstrin-homology domain (PH domain)/Phosphotyrosine-binding domain (PTB)"/>
    <property type="match status" value="1"/>
</dbReference>
<accession>A0A423TE65</accession>
<feature type="transmembrane region" description="Helical" evidence="1">
    <location>
        <begin position="143"/>
        <end position="166"/>
    </location>
</feature>
<comment type="caution">
    <text evidence="3">The sequence shown here is derived from an EMBL/GenBank/DDBJ whole genome shotgun (WGS) entry which is preliminary data.</text>
</comment>
<organism evidence="3 4">
    <name type="scientific">Penaeus vannamei</name>
    <name type="common">Whiteleg shrimp</name>
    <name type="synonym">Litopenaeus vannamei</name>
    <dbReference type="NCBI Taxonomy" id="6689"/>
    <lineage>
        <taxon>Eukaryota</taxon>
        <taxon>Metazoa</taxon>
        <taxon>Ecdysozoa</taxon>
        <taxon>Arthropoda</taxon>
        <taxon>Crustacea</taxon>
        <taxon>Multicrustacea</taxon>
        <taxon>Malacostraca</taxon>
        <taxon>Eumalacostraca</taxon>
        <taxon>Eucarida</taxon>
        <taxon>Decapoda</taxon>
        <taxon>Dendrobranchiata</taxon>
        <taxon>Penaeoidea</taxon>
        <taxon>Penaeidae</taxon>
        <taxon>Penaeus</taxon>
    </lineage>
</organism>
<sequence>MRSARYPCELSDYEMLLIRQAGWSSGPTTTPRTRLPSSGGSFSFFRWVLFLLQVVSVLQVGFLFLLQVGFPLSFLVVGGSLLLQGFFLLQVGSLLLQAGSSAFFSGGFSSFFRWVLFLLQMGLRSSGGFSSFFRWVSVLQVGLRLQVVLFLLQVGSLLFQWVLFLLQVVSLPSSGGFFLLQVGSLPLLQVGSLSIHVGSSPFFQWVLFGFLLVCGSPCSFFEVGSLPSSGGFSSFFRWVLFLLGRPGFLSLSSRWVRSPSFRWVLFASFKVGSLPSSGGFSSFFRWVLFCFRWWVLGRRLLDYLPEHACRLKFSDLISFSSKSTPEIRIIEQFRSIPSNVTARKLVRKYLEFSWSLPYYGSAFFHGQIEQPTRGVSSWLPRPDLPVLVTINGTGVSVIDPKKSTVLLSLRYDELSWDYARPSNERNLHCLPCLFLQFAVVENGIVLRRLFPIAEFLRSMVQVLWLGF</sequence>
<dbReference type="InterPro" id="IPR051594">
    <property type="entry name" value="KRIT1/FRMD8"/>
</dbReference>